<proteinExistence type="predicted"/>
<dbReference type="Proteomes" id="UP000252585">
    <property type="component" value="Unassembled WGS sequence"/>
</dbReference>
<reference evidence="1 2" key="1">
    <citation type="submission" date="2018-07" db="EMBL/GenBank/DDBJ databases">
        <title>Genomic Encyclopedia of Type Strains, Phase IV (KMG-IV): sequencing the most valuable type-strain genomes for metagenomic binning, comparative biology and taxonomic classification.</title>
        <authorList>
            <person name="Goeker M."/>
        </authorList>
    </citation>
    <scope>NUCLEOTIDE SEQUENCE [LARGE SCALE GENOMIC DNA]</scope>
    <source>
        <strain evidence="1 2">DSM 27696</strain>
    </source>
</reference>
<accession>A0A368YD84</accession>
<keyword evidence="2" id="KW-1185">Reference proteome</keyword>
<sequence length="348" mass="41060">MNAKKWLILFILSSIIFVAVPSAVVLGFNYYVDPLWNFDHKNKYNTLQASFNERQQKTNDISNGKFNYQSLLIGTSRTTYINQYEFQEKVYNYGLSGQSILEYPYYISYAQERNNQIFNKIYMEMTFSSFKSTTRMPMEHPDFYFEKSNALFYRYTSLFSYDTLQKSLDNINLSTNDKFRGHRAYHRNNVAITGREGNQVANELDKYAEEMKSIKKEKFPVNKKYNDILLTINNKFSDSEIIPFTDPIPVRKLAAMLEVEAYKEGYEKWYKEMVNHFPKVYSFQKISPITENLEYWIDDSHFTPEAGTMMIKALEDPKGNSNIITVVTKENVDMYLKNTFSELEKQIK</sequence>
<organism evidence="1 2">
    <name type="scientific">Saliterribacillus persicus</name>
    <dbReference type="NCBI Taxonomy" id="930114"/>
    <lineage>
        <taxon>Bacteria</taxon>
        <taxon>Bacillati</taxon>
        <taxon>Bacillota</taxon>
        <taxon>Bacilli</taxon>
        <taxon>Bacillales</taxon>
        <taxon>Bacillaceae</taxon>
        <taxon>Saliterribacillus</taxon>
    </lineage>
</organism>
<dbReference type="EMBL" id="QPJJ01000001">
    <property type="protein sequence ID" value="RCW77398.1"/>
    <property type="molecule type" value="Genomic_DNA"/>
</dbReference>
<evidence type="ECO:0000313" key="1">
    <source>
        <dbReference type="EMBL" id="RCW77398.1"/>
    </source>
</evidence>
<name>A0A368YD84_9BACI</name>
<evidence type="ECO:0000313" key="2">
    <source>
        <dbReference type="Proteomes" id="UP000252585"/>
    </source>
</evidence>
<dbReference type="RefSeq" id="WP_114351328.1">
    <property type="nucleotide sequence ID" value="NZ_QPJJ01000001.1"/>
</dbReference>
<comment type="caution">
    <text evidence="1">The sequence shown here is derived from an EMBL/GenBank/DDBJ whole genome shotgun (WGS) entry which is preliminary data.</text>
</comment>
<protein>
    <submittedName>
        <fullName evidence="1">Uncharacterized protein</fullName>
    </submittedName>
</protein>
<dbReference type="AlphaFoldDB" id="A0A368YD84"/>
<dbReference type="OrthoDB" id="5349052at2"/>
<gene>
    <name evidence="1" type="ORF">DFR57_101272</name>
</gene>